<dbReference type="RefSeq" id="XP_024508706.1">
    <property type="nucleotide sequence ID" value="XM_024642990.1"/>
</dbReference>
<dbReference type="PANTHER" id="PTHR11707:SF28">
    <property type="entry name" value="60 KDA LYSOPHOSPHOLIPASE"/>
    <property type="match status" value="1"/>
</dbReference>
<comment type="similarity">
    <text evidence="5">In the N-terminal section; belongs to the asparaginase 1 family.</text>
</comment>
<dbReference type="Pfam" id="PF17763">
    <property type="entry name" value="Asparaginase_C"/>
    <property type="match status" value="1"/>
</dbReference>
<dbReference type="PRINTS" id="PR00139">
    <property type="entry name" value="ASNGLNASE"/>
</dbReference>
<dbReference type="WormBase" id="SRAE_2000415500">
    <property type="protein sequence ID" value="SRP01632"/>
    <property type="gene ID" value="WBGene00264383"/>
</dbReference>
<evidence type="ECO:0000313" key="15">
    <source>
        <dbReference type="WBParaSite" id="SRAE_2000415500.1"/>
    </source>
</evidence>
<feature type="binding site" evidence="7">
    <location>
        <position position="247"/>
    </location>
    <ligand>
        <name>substrate</name>
    </ligand>
</feature>
<dbReference type="GO" id="GO:0004067">
    <property type="term" value="F:asparaginase activity"/>
    <property type="evidence" value="ECO:0007669"/>
    <property type="project" value="UniProtKB-UniRule"/>
</dbReference>
<feature type="domain" description="L-asparaginase N-terminal" evidence="11">
    <location>
        <begin position="168"/>
        <end position="379"/>
    </location>
</feature>
<organism evidence="13">
    <name type="scientific">Strongyloides ratti</name>
    <name type="common">Parasitic roundworm</name>
    <dbReference type="NCBI Taxonomy" id="34506"/>
    <lineage>
        <taxon>Eukaryota</taxon>
        <taxon>Metazoa</taxon>
        <taxon>Ecdysozoa</taxon>
        <taxon>Nematoda</taxon>
        <taxon>Chromadorea</taxon>
        <taxon>Rhabditida</taxon>
        <taxon>Tylenchina</taxon>
        <taxon>Panagrolaimomorpha</taxon>
        <taxon>Strongyloidoidea</taxon>
        <taxon>Strongyloididae</taxon>
        <taxon>Strongyloides</taxon>
    </lineage>
</organism>
<dbReference type="SUPFAM" id="SSF53774">
    <property type="entry name" value="Glutaminase/Asparaginase"/>
    <property type="match status" value="1"/>
</dbReference>
<dbReference type="InterPro" id="IPR036770">
    <property type="entry name" value="Ankyrin_rpt-contain_sf"/>
</dbReference>
<protein>
    <recommendedName>
        <fullName evidence="1">asparaginase</fullName>
        <ecNumber evidence="1">3.5.1.1</ecNumber>
    </recommendedName>
</protein>
<dbReference type="PROSITE" id="PS50297">
    <property type="entry name" value="ANK_REP_REGION"/>
    <property type="match status" value="1"/>
</dbReference>
<dbReference type="EC" id="3.5.1.1" evidence="1"/>
<evidence type="ECO:0000256" key="10">
    <source>
        <dbReference type="SAM" id="MobiDB-lite"/>
    </source>
</evidence>
<dbReference type="PROSITE" id="PS50088">
    <property type="entry name" value="ANK_REPEAT"/>
    <property type="match status" value="1"/>
</dbReference>
<dbReference type="InterPro" id="IPR037152">
    <property type="entry name" value="L-asparaginase_N_sf"/>
</dbReference>
<evidence type="ECO:0000256" key="5">
    <source>
        <dbReference type="ARBA" id="ARBA00061199"/>
    </source>
</evidence>
<dbReference type="PROSITE" id="PS00917">
    <property type="entry name" value="ASN_GLN_ASE_2"/>
    <property type="match status" value="1"/>
</dbReference>
<feature type="active site" evidence="9">
    <location>
        <position position="278"/>
    </location>
</feature>
<dbReference type="InterPro" id="IPR027473">
    <property type="entry name" value="L-asparaginase_C"/>
</dbReference>
<evidence type="ECO:0000256" key="1">
    <source>
        <dbReference type="ARBA" id="ARBA00012920"/>
    </source>
</evidence>
<evidence type="ECO:0000256" key="3">
    <source>
        <dbReference type="ARBA" id="ARBA00022801"/>
    </source>
</evidence>
<feature type="repeat" description="ANK" evidence="8">
    <location>
        <begin position="593"/>
        <end position="625"/>
    </location>
</feature>
<dbReference type="Gene3D" id="1.25.40.20">
    <property type="entry name" value="Ankyrin repeat-containing domain"/>
    <property type="match status" value="1"/>
</dbReference>
<sequence>MLSLDYNFKEGNGNNNEKNAKNDSSDDEDTFWYQTWLEDGTVKLTNSSRKSSTILNTKKMSSDKLGEVMKVVPNKNNLNDEKYSGEKTQFHIGTSENDDMCDVVQNPSQVSPEEQSTVIHDEHHIPKLLKVGDGSIITTLSASDLASEVQKQAQTASNIPSHPDNESKVLVLYTGGTIGMKAHDGVYIPEANYLPKAIYQIPHLNDRNYVNTYYNSSTIRPFTLPPIRHMQKRIVYWVVEYEPLLDSSDMTFDDWIRIANDIKKSYHQYDGFVILHGTDTLAYTACALSFMMENLGKPVVITGAQIPISEVRSDGRENFIGALIVAGNIDVPEVTVYFNNKLLRGNRCTKLDNSGLEAFTSPNMSPLAEMQIDIKVSYESIFRSQCVAKFNVHNYLCRNINILRIFPSISIESVRASLQPPVEGVVLQTFGAGNMSSKRTDIIEEIKKATERGVIIVNVSQCYRGKVDANYLTGKILYDVGVIPGSDMTAEAALTKLSYVLSKKEWDLRTKRRKMEKNLRGEITVSSKSNCLYEIDIITRLTKFLRITSSNEAILLRSALLPPLVCYGADTNDIKLLESLYESGANFASADYNQKTGLHVACSQGNYDAVEYLIKCGANVHVKDINGDTPLICAVRSKNYSCVKLLRLAGAILPNLPMKIGVELCMAARMNDLILLKIWHEAGAKMTEKDYAGNTALDIAEKQGDIETINFLKEVVVTDEDD</sequence>
<dbReference type="eggNOG" id="KOG0503">
    <property type="taxonomic scope" value="Eukaryota"/>
</dbReference>
<dbReference type="AlphaFoldDB" id="A0A090LI62"/>
<dbReference type="InterPro" id="IPR006033">
    <property type="entry name" value="AsnA_fam"/>
</dbReference>
<evidence type="ECO:0000313" key="13">
    <source>
        <dbReference type="EMBL" id="CEF69506.1"/>
    </source>
</evidence>
<accession>A0A090LI62</accession>
<dbReference type="OMA" id="CDVGVIP"/>
<dbReference type="InterPro" id="IPR040919">
    <property type="entry name" value="Asparaginase_C"/>
</dbReference>
<evidence type="ECO:0000259" key="12">
    <source>
        <dbReference type="Pfam" id="PF17763"/>
    </source>
</evidence>
<name>A0A090LI62_STRRB</name>
<keyword evidence="3" id="KW-0378">Hydrolase</keyword>
<evidence type="ECO:0000256" key="2">
    <source>
        <dbReference type="ARBA" id="ARBA00022737"/>
    </source>
</evidence>
<dbReference type="InterPro" id="IPR041725">
    <property type="entry name" value="L-asparaginase_I"/>
</dbReference>
<dbReference type="InterPro" id="IPR027475">
    <property type="entry name" value="Asparaginase/glutaminase_AS2"/>
</dbReference>
<evidence type="ECO:0000313" key="14">
    <source>
        <dbReference type="Proteomes" id="UP000035682"/>
    </source>
</evidence>
<evidence type="ECO:0000256" key="7">
    <source>
        <dbReference type="PIRSR" id="PIRSR001220-2"/>
    </source>
</evidence>
<dbReference type="WBParaSite" id="SRAE_2000415500.1">
    <property type="protein sequence ID" value="SRAE_2000415500.1"/>
    <property type="gene ID" value="WBGene00264383"/>
</dbReference>
<feature type="binding site" evidence="7">
    <location>
        <begin position="278"/>
        <end position="279"/>
    </location>
    <ligand>
        <name>substrate</name>
    </ligand>
</feature>
<keyword evidence="14" id="KW-1185">Reference proteome</keyword>
<dbReference type="Gene3D" id="3.40.50.40">
    <property type="match status" value="1"/>
</dbReference>
<evidence type="ECO:0000259" key="11">
    <source>
        <dbReference type="Pfam" id="PF00710"/>
    </source>
</evidence>
<dbReference type="GeneID" id="36381876"/>
<dbReference type="SUPFAM" id="SSF48403">
    <property type="entry name" value="Ankyrin repeat"/>
    <property type="match status" value="1"/>
</dbReference>
<feature type="active site" description="O-isoaspartyl threonine intermediate" evidence="6">
    <location>
        <position position="177"/>
    </location>
</feature>
<dbReference type="InterPro" id="IPR027474">
    <property type="entry name" value="L-asparaginase_N"/>
</dbReference>
<dbReference type="PANTHER" id="PTHR11707">
    <property type="entry name" value="L-ASPARAGINASE"/>
    <property type="match status" value="1"/>
</dbReference>
<dbReference type="FunFam" id="3.40.50.40:FF:000001">
    <property type="entry name" value="L-asparaginase 1"/>
    <property type="match status" value="1"/>
</dbReference>
<dbReference type="NCBIfam" id="TIGR00519">
    <property type="entry name" value="asnASE_I"/>
    <property type="match status" value="1"/>
</dbReference>
<dbReference type="Pfam" id="PF00710">
    <property type="entry name" value="Asparaginase"/>
    <property type="match status" value="1"/>
</dbReference>
<dbReference type="PROSITE" id="PS51732">
    <property type="entry name" value="ASN_GLN_ASE_3"/>
    <property type="match status" value="1"/>
</dbReference>
<dbReference type="FunFam" id="3.40.50.1170:FF:000003">
    <property type="entry name" value="60 kDa lysophospholipase"/>
    <property type="match status" value="1"/>
</dbReference>
<keyword evidence="4 8" id="KW-0040">ANK repeat</keyword>
<proteinExistence type="inferred from homology"/>
<dbReference type="SMART" id="SM00870">
    <property type="entry name" value="Asparaginase"/>
    <property type="match status" value="1"/>
</dbReference>
<feature type="domain" description="Asparaginase/glutaminase C-terminal" evidence="12">
    <location>
        <begin position="399"/>
        <end position="510"/>
    </location>
</feature>
<reference evidence="13 14" key="1">
    <citation type="submission" date="2014-09" db="EMBL/GenBank/DDBJ databases">
        <authorList>
            <person name="Martin A.A."/>
        </authorList>
    </citation>
    <scope>NUCLEOTIDE SEQUENCE</scope>
    <source>
        <strain evidence="14">ED321</strain>
        <strain evidence="13">ED321 Heterogonic</strain>
    </source>
</reference>
<dbReference type="SFLD" id="SFLDS00057">
    <property type="entry name" value="Glutaminase/Asparaginase"/>
    <property type="match status" value="1"/>
</dbReference>
<dbReference type="SMART" id="SM00248">
    <property type="entry name" value="ANK"/>
    <property type="match status" value="3"/>
</dbReference>
<evidence type="ECO:0000256" key="4">
    <source>
        <dbReference type="ARBA" id="ARBA00023043"/>
    </source>
</evidence>
<feature type="region of interest" description="Disordered" evidence="10">
    <location>
        <begin position="1"/>
        <end position="27"/>
    </location>
</feature>
<gene>
    <name evidence="13 15 16" type="ORF">SRAE_2000415500</name>
</gene>
<dbReference type="Gene3D" id="3.40.50.1170">
    <property type="entry name" value="L-asparaginase, N-terminal domain"/>
    <property type="match status" value="1"/>
</dbReference>
<keyword evidence="2" id="KW-0677">Repeat</keyword>
<dbReference type="GO" id="GO:0009066">
    <property type="term" value="P:aspartate family amino acid metabolic process"/>
    <property type="evidence" value="ECO:0007669"/>
    <property type="project" value="UniProtKB-ARBA"/>
</dbReference>
<evidence type="ECO:0000313" key="16">
    <source>
        <dbReference type="WormBase" id="SRAE_2000415500"/>
    </source>
</evidence>
<dbReference type="CDD" id="cd08963">
    <property type="entry name" value="L-asparaginase_I"/>
    <property type="match status" value="1"/>
</dbReference>
<dbReference type="InterPro" id="IPR006034">
    <property type="entry name" value="Asparaginase/glutaminase-like"/>
</dbReference>
<evidence type="ECO:0000256" key="9">
    <source>
        <dbReference type="PROSITE-ProRule" id="PRU10100"/>
    </source>
</evidence>
<dbReference type="Pfam" id="PF12796">
    <property type="entry name" value="Ank_2"/>
    <property type="match status" value="1"/>
</dbReference>
<dbReference type="OrthoDB" id="542841at2759"/>
<dbReference type="STRING" id="34506.A0A090LI62"/>
<reference evidence="15" key="2">
    <citation type="submission" date="2020-12" db="UniProtKB">
        <authorList>
            <consortium name="WormBaseParasite"/>
        </authorList>
    </citation>
    <scope>IDENTIFICATION</scope>
</reference>
<dbReference type="EMBL" id="LN609529">
    <property type="protein sequence ID" value="CEF69506.1"/>
    <property type="molecule type" value="Genomic_DNA"/>
</dbReference>
<evidence type="ECO:0000256" key="8">
    <source>
        <dbReference type="PROSITE-ProRule" id="PRU00023"/>
    </source>
</evidence>
<evidence type="ECO:0000256" key="6">
    <source>
        <dbReference type="PIRSR" id="PIRSR001220-1"/>
    </source>
</evidence>
<dbReference type="InterPro" id="IPR002110">
    <property type="entry name" value="Ankyrin_rpt"/>
</dbReference>
<dbReference type="CTD" id="36381876"/>
<dbReference type="PIRSF" id="PIRSF500176">
    <property type="entry name" value="L_ASNase"/>
    <property type="match status" value="1"/>
</dbReference>
<dbReference type="PIRSF" id="PIRSF001220">
    <property type="entry name" value="L-ASNase_gatD"/>
    <property type="match status" value="1"/>
</dbReference>
<dbReference type="InterPro" id="IPR036152">
    <property type="entry name" value="Asp/glu_Ase-like_sf"/>
</dbReference>
<dbReference type="Proteomes" id="UP000035682">
    <property type="component" value="Unplaced"/>
</dbReference>